<sequence length="254" mass="29845">MKQSILKALARVKSHEFTKEFKNFEFETKFDLTKRVKLNASNFLRKIEKRFTAGSNFILCKVRGGDKLVTKVAFFAKGNVEYSFFKYRGARMLKVKKHKIIKGIPFNIFKNVEQLLIDKEDFAKKLSRFRRRFRKHKYFLVDVKETIKRLGLEKFGGTGTMIKTRVKDFVLDARDGRIYAVAISFCESGGRLQKQLEVEYSGYLNGGFGDFKKENEKQIICRTLELSEHIYKFLPWMLKPSVERKFEFVNKVAP</sequence>
<protein>
    <submittedName>
        <fullName evidence="1">Uncharacterized protein</fullName>
    </submittedName>
</protein>
<name>A0A0G1IJN9_9BACT</name>
<gene>
    <name evidence="1" type="ORF">UW53_C0023G0003</name>
</gene>
<dbReference type="AlphaFoldDB" id="A0A0G1IJN9"/>
<comment type="caution">
    <text evidence="1">The sequence shown here is derived from an EMBL/GenBank/DDBJ whole genome shotgun (WGS) entry which is preliminary data.</text>
</comment>
<evidence type="ECO:0000313" key="2">
    <source>
        <dbReference type="Proteomes" id="UP000034087"/>
    </source>
</evidence>
<dbReference type="Proteomes" id="UP000034087">
    <property type="component" value="Unassembled WGS sequence"/>
</dbReference>
<reference evidence="1 2" key="1">
    <citation type="journal article" date="2015" name="Nature">
        <title>rRNA introns, odd ribosomes, and small enigmatic genomes across a large radiation of phyla.</title>
        <authorList>
            <person name="Brown C.T."/>
            <person name="Hug L.A."/>
            <person name="Thomas B.C."/>
            <person name="Sharon I."/>
            <person name="Castelle C.J."/>
            <person name="Singh A."/>
            <person name="Wilkins M.J."/>
            <person name="Williams K.H."/>
            <person name="Banfield J.F."/>
        </authorList>
    </citation>
    <scope>NUCLEOTIDE SEQUENCE [LARGE SCALE GENOMIC DNA]</scope>
</reference>
<evidence type="ECO:0000313" key="1">
    <source>
        <dbReference type="EMBL" id="KKT59068.1"/>
    </source>
</evidence>
<proteinExistence type="predicted"/>
<accession>A0A0G1IJN9</accession>
<dbReference type="EMBL" id="LCIR01000023">
    <property type="protein sequence ID" value="KKT59068.1"/>
    <property type="molecule type" value="Genomic_DNA"/>
</dbReference>
<organism evidence="1 2">
    <name type="scientific">Candidatus Giovannonibacteria bacterium GW2011_GWA1_44_25</name>
    <dbReference type="NCBI Taxonomy" id="1618645"/>
    <lineage>
        <taxon>Bacteria</taxon>
        <taxon>Candidatus Giovannoniibacteriota</taxon>
    </lineage>
</organism>